<gene>
    <name evidence="1" type="ORF">LPBF_07225</name>
</gene>
<reference evidence="1 2" key="1">
    <citation type="submission" date="2016-03" db="EMBL/GenBank/DDBJ databases">
        <authorList>
            <person name="Ploux O."/>
        </authorList>
    </citation>
    <scope>NUCLEOTIDE SEQUENCE [LARGE SCALE GENOMIC DNA]</scope>
    <source>
        <strain evidence="1 2">LPB0076</strain>
    </source>
</reference>
<evidence type="ECO:0008006" key="3">
    <source>
        <dbReference type="Google" id="ProtNLM"/>
    </source>
</evidence>
<sequence length="387" mass="45225">MKKCFFFLWILYSARIYSQAEAYSVQIKDIETQLPIENATLSVVKTKQILLSNSQGIVSFELKGSSSIQVSEATYETLNLRWSELQQNNYTVYLKSTRNALDEIILTTENPQKILKKIVANSIQKITVPARLKVYVREFFKLNQQYAYYNDGLVNFQFSKDQDKLSTTLLVEQNRSFGLLDQDITEDLLGYNLNDIMEKYCSFRYLDPILEVKNAHELDFLITAPQNNKKNNIMTITPQDSSENFLDTFEIIYDTEKKIIKEFTIKRTPKATAAHKDIIFGTTKQITNSFVKVNYRLDDQGYFLLNANENIAYDVQLKDTVKNIEVQNSFITTHFNKQNFTYKESDVFKEKTLFNKKNNILTNYWDFSGFIATEHEKEIIDSLHYKM</sequence>
<evidence type="ECO:0000313" key="1">
    <source>
        <dbReference type="EMBL" id="OCB76094.1"/>
    </source>
</evidence>
<evidence type="ECO:0000313" key="2">
    <source>
        <dbReference type="Proteomes" id="UP000093510"/>
    </source>
</evidence>
<organism evidence="1 2">
    <name type="scientific">Flavobacterium crassostreae</name>
    <dbReference type="NCBI Taxonomy" id="1763534"/>
    <lineage>
        <taxon>Bacteria</taxon>
        <taxon>Pseudomonadati</taxon>
        <taxon>Bacteroidota</taxon>
        <taxon>Flavobacteriia</taxon>
        <taxon>Flavobacteriales</taxon>
        <taxon>Flavobacteriaceae</taxon>
        <taxon>Flavobacterium</taxon>
    </lineage>
</organism>
<dbReference type="STRING" id="1763534.GCA_001831475_02154"/>
<dbReference type="Proteomes" id="UP000093510">
    <property type="component" value="Unassembled WGS sequence"/>
</dbReference>
<dbReference type="RefSeq" id="WP_066334404.1">
    <property type="nucleotide sequence ID" value="NZ_CP017688.1"/>
</dbReference>
<accession>A0A1B9E2C1</accession>
<keyword evidence="2" id="KW-1185">Reference proteome</keyword>
<dbReference type="EMBL" id="LVEP01000024">
    <property type="protein sequence ID" value="OCB76094.1"/>
    <property type="molecule type" value="Genomic_DNA"/>
</dbReference>
<comment type="caution">
    <text evidence="1">The sequence shown here is derived from an EMBL/GenBank/DDBJ whole genome shotgun (WGS) entry which is preliminary data.</text>
</comment>
<protein>
    <recommendedName>
        <fullName evidence="3">Carboxypeptidase-like regulatory domain-containing protein</fullName>
    </recommendedName>
</protein>
<dbReference type="OrthoDB" id="1307311at2"/>
<dbReference type="AlphaFoldDB" id="A0A1B9E2C1"/>
<proteinExistence type="predicted"/>
<name>A0A1B9E2C1_9FLAO</name>